<protein>
    <submittedName>
        <fullName evidence="1">Uncharacterized protein</fullName>
    </submittedName>
</protein>
<name>A0A0A9AZ55_ARUDO</name>
<proteinExistence type="predicted"/>
<sequence>MFKYKVNKQTSSSDTKLFLHDFPYSDGQNMF</sequence>
<evidence type="ECO:0000313" key="1">
    <source>
        <dbReference type="EMBL" id="JAD52372.1"/>
    </source>
</evidence>
<accession>A0A0A9AZ55</accession>
<organism evidence="1">
    <name type="scientific">Arundo donax</name>
    <name type="common">Giant reed</name>
    <name type="synonym">Donax arundinaceus</name>
    <dbReference type="NCBI Taxonomy" id="35708"/>
    <lineage>
        <taxon>Eukaryota</taxon>
        <taxon>Viridiplantae</taxon>
        <taxon>Streptophyta</taxon>
        <taxon>Embryophyta</taxon>
        <taxon>Tracheophyta</taxon>
        <taxon>Spermatophyta</taxon>
        <taxon>Magnoliopsida</taxon>
        <taxon>Liliopsida</taxon>
        <taxon>Poales</taxon>
        <taxon>Poaceae</taxon>
        <taxon>PACMAD clade</taxon>
        <taxon>Arundinoideae</taxon>
        <taxon>Arundineae</taxon>
        <taxon>Arundo</taxon>
    </lineage>
</organism>
<dbReference type="AlphaFoldDB" id="A0A0A9AZ55"/>
<dbReference type="EMBL" id="GBRH01245523">
    <property type="protein sequence ID" value="JAD52372.1"/>
    <property type="molecule type" value="Transcribed_RNA"/>
</dbReference>
<reference evidence="1" key="1">
    <citation type="submission" date="2014-09" db="EMBL/GenBank/DDBJ databases">
        <authorList>
            <person name="Magalhaes I.L.F."/>
            <person name="Oliveira U."/>
            <person name="Santos F.R."/>
            <person name="Vidigal T.H.D.A."/>
            <person name="Brescovit A.D."/>
            <person name="Santos A.J."/>
        </authorList>
    </citation>
    <scope>NUCLEOTIDE SEQUENCE</scope>
    <source>
        <tissue evidence="1">Shoot tissue taken approximately 20 cm above the soil surface</tissue>
    </source>
</reference>
<reference evidence="1" key="2">
    <citation type="journal article" date="2015" name="Data Brief">
        <title>Shoot transcriptome of the giant reed, Arundo donax.</title>
        <authorList>
            <person name="Barrero R.A."/>
            <person name="Guerrero F.D."/>
            <person name="Moolhuijzen P."/>
            <person name="Goolsby J.A."/>
            <person name="Tidwell J."/>
            <person name="Bellgard S.E."/>
            <person name="Bellgard M.I."/>
        </authorList>
    </citation>
    <scope>NUCLEOTIDE SEQUENCE</scope>
    <source>
        <tissue evidence="1">Shoot tissue taken approximately 20 cm above the soil surface</tissue>
    </source>
</reference>